<evidence type="ECO:0000313" key="1">
    <source>
        <dbReference type="EMBL" id="KAI4870232.1"/>
    </source>
</evidence>
<accession>A0ACB9ZES5</accession>
<dbReference type="Proteomes" id="UP001497700">
    <property type="component" value="Unassembled WGS sequence"/>
</dbReference>
<organism evidence="1 2">
    <name type="scientific">Hypoxylon rubiginosum</name>
    <dbReference type="NCBI Taxonomy" id="110542"/>
    <lineage>
        <taxon>Eukaryota</taxon>
        <taxon>Fungi</taxon>
        <taxon>Dikarya</taxon>
        <taxon>Ascomycota</taxon>
        <taxon>Pezizomycotina</taxon>
        <taxon>Sordariomycetes</taxon>
        <taxon>Xylariomycetidae</taxon>
        <taxon>Xylariales</taxon>
        <taxon>Hypoxylaceae</taxon>
        <taxon>Hypoxylon</taxon>
    </lineage>
</organism>
<comment type="caution">
    <text evidence="1">The sequence shown here is derived from an EMBL/GenBank/DDBJ whole genome shotgun (WGS) entry which is preliminary data.</text>
</comment>
<keyword evidence="2" id="KW-1185">Reference proteome</keyword>
<sequence length="270" mass="30922">MAQFHSFLVPAPVLLSHAKNIFTDDEESSQTNEFDTANTTHAKPGTRLSRLFTPTRIYIYTLNIIILILIGLLWHRGRTSSSAFEGQTWSPVQQHIEFETQGEYVKHKESSIYSGPPSTEQDKAWDELIKPSFFRTNSEELEKAGESFEKLAELEDGGYPATLGVYHEIHCVRQLRLYLFKETYYPNLTEAQDAYLHSHLDHCLEALRRIVMCHGNTALHSFEWEDPMADLPAAKSNAKLSCVKWSSIEEWSRSRMVPVHPPLVRLDSQA</sequence>
<proteinExistence type="predicted"/>
<protein>
    <submittedName>
        <fullName evidence="1">Uncharacterized protein</fullName>
    </submittedName>
</protein>
<evidence type="ECO:0000313" key="2">
    <source>
        <dbReference type="Proteomes" id="UP001497700"/>
    </source>
</evidence>
<gene>
    <name evidence="1" type="ORF">F4820DRAFT_443349</name>
</gene>
<name>A0ACB9ZES5_9PEZI</name>
<dbReference type="EMBL" id="MU393425">
    <property type="protein sequence ID" value="KAI4870232.1"/>
    <property type="molecule type" value="Genomic_DNA"/>
</dbReference>
<reference evidence="1 2" key="1">
    <citation type="journal article" date="2022" name="New Phytol.">
        <title>Ecological generalism drives hyperdiversity of secondary metabolite gene clusters in xylarialean endophytes.</title>
        <authorList>
            <person name="Franco M.E.E."/>
            <person name="Wisecaver J.H."/>
            <person name="Arnold A.E."/>
            <person name="Ju Y.M."/>
            <person name="Slot J.C."/>
            <person name="Ahrendt S."/>
            <person name="Moore L.P."/>
            <person name="Eastman K.E."/>
            <person name="Scott K."/>
            <person name="Konkel Z."/>
            <person name="Mondo S.J."/>
            <person name="Kuo A."/>
            <person name="Hayes R.D."/>
            <person name="Haridas S."/>
            <person name="Andreopoulos B."/>
            <person name="Riley R."/>
            <person name="LaButti K."/>
            <person name="Pangilinan J."/>
            <person name="Lipzen A."/>
            <person name="Amirebrahimi M."/>
            <person name="Yan J."/>
            <person name="Adam C."/>
            <person name="Keymanesh K."/>
            <person name="Ng V."/>
            <person name="Louie K."/>
            <person name="Northen T."/>
            <person name="Drula E."/>
            <person name="Henrissat B."/>
            <person name="Hsieh H.M."/>
            <person name="Youens-Clark K."/>
            <person name="Lutzoni F."/>
            <person name="Miadlikowska J."/>
            <person name="Eastwood D.C."/>
            <person name="Hamelin R.C."/>
            <person name="Grigoriev I.V."/>
            <person name="U'Ren J.M."/>
        </authorList>
    </citation>
    <scope>NUCLEOTIDE SEQUENCE [LARGE SCALE GENOMIC DNA]</scope>
    <source>
        <strain evidence="1 2">CBS 119005</strain>
    </source>
</reference>